<evidence type="ECO:0000313" key="2">
    <source>
        <dbReference type="EMBL" id="SHJ79447.1"/>
    </source>
</evidence>
<keyword evidence="1" id="KW-0472">Membrane</keyword>
<reference evidence="2 3" key="1">
    <citation type="submission" date="2016-11" db="EMBL/GenBank/DDBJ databases">
        <authorList>
            <person name="Jaros S."/>
            <person name="Januszkiewicz K."/>
            <person name="Wedrychowicz H."/>
        </authorList>
    </citation>
    <scope>NUCLEOTIDE SEQUENCE [LARGE SCALE GENOMIC DNA]</scope>
    <source>
        <strain evidence="2 3">DSM 5091</strain>
    </source>
</reference>
<organism evidence="2 3">
    <name type="scientific">Malonomonas rubra DSM 5091</name>
    <dbReference type="NCBI Taxonomy" id="1122189"/>
    <lineage>
        <taxon>Bacteria</taxon>
        <taxon>Pseudomonadati</taxon>
        <taxon>Thermodesulfobacteriota</taxon>
        <taxon>Desulfuromonadia</taxon>
        <taxon>Desulfuromonadales</taxon>
        <taxon>Geopsychrobacteraceae</taxon>
        <taxon>Malonomonas</taxon>
    </lineage>
</organism>
<evidence type="ECO:0000256" key="1">
    <source>
        <dbReference type="SAM" id="Phobius"/>
    </source>
</evidence>
<name>A0A1M6M7L2_MALRU</name>
<keyword evidence="3" id="KW-1185">Reference proteome</keyword>
<keyword evidence="1" id="KW-1133">Transmembrane helix</keyword>
<proteinExistence type="predicted"/>
<gene>
    <name evidence="2" type="ORF">SAMN02745165_03203</name>
</gene>
<accession>A0A1M6M7L2</accession>
<dbReference type="RefSeq" id="WP_072909739.1">
    <property type="nucleotide sequence ID" value="NZ_FQZT01000016.1"/>
</dbReference>
<feature type="transmembrane region" description="Helical" evidence="1">
    <location>
        <begin position="36"/>
        <end position="58"/>
    </location>
</feature>
<dbReference type="Proteomes" id="UP000184171">
    <property type="component" value="Unassembled WGS sequence"/>
</dbReference>
<sequence>MRRVVKQKHCLTTLEDDLLGSFHRQFAENQNHHQKLLIQVVSSLAIVITGYAIVYSNISSESELFNVIIGKVSGQKVYSIIHLLLSYLAAQSILCLLGLININIGYGFRRDQNVNFKIRKSNLNSRYKDIFGDDHFDPRFKPLKEYLPNFNYIVYRVIITIQLLFLSSIILSFIAFENFSLFKDFGAAEAGMIIFLSIPILLHSFDFEKVHKKYIEKII</sequence>
<evidence type="ECO:0000313" key="3">
    <source>
        <dbReference type="Proteomes" id="UP000184171"/>
    </source>
</evidence>
<feature type="transmembrane region" description="Helical" evidence="1">
    <location>
        <begin position="187"/>
        <end position="205"/>
    </location>
</feature>
<keyword evidence="1" id="KW-0812">Transmembrane</keyword>
<feature type="transmembrane region" description="Helical" evidence="1">
    <location>
        <begin position="153"/>
        <end position="175"/>
    </location>
</feature>
<feature type="transmembrane region" description="Helical" evidence="1">
    <location>
        <begin position="78"/>
        <end position="100"/>
    </location>
</feature>
<dbReference type="EMBL" id="FQZT01000016">
    <property type="protein sequence ID" value="SHJ79447.1"/>
    <property type="molecule type" value="Genomic_DNA"/>
</dbReference>
<dbReference type="OrthoDB" id="9988821at2"/>
<protein>
    <submittedName>
        <fullName evidence="2">Uncharacterized protein</fullName>
    </submittedName>
</protein>
<dbReference type="AlphaFoldDB" id="A0A1M6M7L2"/>